<feature type="modified residue" description="4-aspartylphosphate" evidence="8">
    <location>
        <position position="488"/>
    </location>
</feature>
<keyword evidence="6" id="KW-0902">Two-component regulatory system</keyword>
<dbReference type="Gene3D" id="3.40.50.2300">
    <property type="match status" value="2"/>
</dbReference>
<dbReference type="Pfam" id="PF00512">
    <property type="entry name" value="HisKA"/>
    <property type="match status" value="1"/>
</dbReference>
<name>A0A6H1U0X5_9CYAN</name>
<dbReference type="InterPro" id="IPR001789">
    <property type="entry name" value="Sig_transdc_resp-reg_receiver"/>
</dbReference>
<keyword evidence="9" id="KW-0175">Coiled coil</keyword>
<keyword evidence="4 8" id="KW-0597">Phosphoprotein</keyword>
<evidence type="ECO:0000313" key="12">
    <source>
        <dbReference type="EMBL" id="QIZ72305.1"/>
    </source>
</evidence>
<accession>A0A6H1U0X5</accession>
<dbReference type="SMART" id="SM00388">
    <property type="entry name" value="HisKA"/>
    <property type="match status" value="1"/>
</dbReference>
<dbReference type="KEGG" id="oxy:HCG48_18415"/>
<dbReference type="CDD" id="cd16922">
    <property type="entry name" value="HATPase_EvgS-ArcB-TorS-like"/>
    <property type="match status" value="1"/>
</dbReference>
<protein>
    <recommendedName>
        <fullName evidence="7">Circadian input-output histidine kinase CikA</fullName>
        <ecNumber evidence="3">2.7.13.3</ecNumber>
    </recommendedName>
</protein>
<dbReference type="PROSITE" id="PS50110">
    <property type="entry name" value="RESPONSE_REGULATORY"/>
    <property type="match status" value="2"/>
</dbReference>
<dbReference type="Pfam" id="PF02518">
    <property type="entry name" value="HATPase_c"/>
    <property type="match status" value="1"/>
</dbReference>
<dbReference type="PANTHER" id="PTHR45339:SF1">
    <property type="entry name" value="HYBRID SIGNAL TRANSDUCTION HISTIDINE KINASE J"/>
    <property type="match status" value="1"/>
</dbReference>
<dbReference type="AlphaFoldDB" id="A0A6H1U0X5"/>
<dbReference type="InterPro" id="IPR004358">
    <property type="entry name" value="Sig_transdc_His_kin-like_C"/>
</dbReference>
<feature type="coiled-coil region" evidence="9">
    <location>
        <begin position="124"/>
        <end position="173"/>
    </location>
</feature>
<dbReference type="Gene3D" id="1.10.287.130">
    <property type="match status" value="1"/>
</dbReference>
<dbReference type="EMBL" id="CP051167">
    <property type="protein sequence ID" value="QIZ72305.1"/>
    <property type="molecule type" value="Genomic_DNA"/>
</dbReference>
<dbReference type="Gene3D" id="3.30.565.10">
    <property type="entry name" value="Histidine kinase-like ATPase, C-terminal domain"/>
    <property type="match status" value="1"/>
</dbReference>
<dbReference type="PROSITE" id="PS50109">
    <property type="entry name" value="HIS_KIN"/>
    <property type="match status" value="1"/>
</dbReference>
<feature type="domain" description="Response regulatory" evidence="11">
    <location>
        <begin position="439"/>
        <end position="559"/>
    </location>
</feature>
<evidence type="ECO:0000256" key="7">
    <source>
        <dbReference type="ARBA" id="ARBA00074306"/>
    </source>
</evidence>
<dbReference type="SUPFAM" id="SSF47384">
    <property type="entry name" value="Homodimeric domain of signal transducing histidine kinase"/>
    <property type="match status" value="1"/>
</dbReference>
<proteinExistence type="inferred from homology"/>
<gene>
    <name evidence="12" type="ORF">HCG48_18415</name>
</gene>
<comment type="catalytic activity">
    <reaction evidence="1">
        <text>ATP + protein L-histidine = ADP + protein N-phospho-L-histidine.</text>
        <dbReference type="EC" id="2.7.13.3"/>
    </reaction>
</comment>
<evidence type="ECO:0000256" key="8">
    <source>
        <dbReference type="PROSITE-ProRule" id="PRU00169"/>
    </source>
</evidence>
<keyword evidence="5" id="KW-0418">Kinase</keyword>
<feature type="domain" description="Histidine kinase" evidence="10">
    <location>
        <begin position="179"/>
        <end position="406"/>
    </location>
</feature>
<feature type="domain" description="Response regulatory" evidence="11">
    <location>
        <begin position="13"/>
        <end position="129"/>
    </location>
</feature>
<dbReference type="RefSeq" id="WP_168570454.1">
    <property type="nucleotide sequence ID" value="NZ_CP051167.1"/>
</dbReference>
<evidence type="ECO:0000256" key="4">
    <source>
        <dbReference type="ARBA" id="ARBA00022553"/>
    </source>
</evidence>
<dbReference type="InterPro" id="IPR036890">
    <property type="entry name" value="HATPase_C_sf"/>
</dbReference>
<evidence type="ECO:0000256" key="2">
    <source>
        <dbReference type="ARBA" id="ARBA00006402"/>
    </source>
</evidence>
<dbReference type="CDD" id="cd00082">
    <property type="entry name" value="HisKA"/>
    <property type="match status" value="1"/>
</dbReference>
<evidence type="ECO:0000259" key="11">
    <source>
        <dbReference type="PROSITE" id="PS50110"/>
    </source>
</evidence>
<dbReference type="SMART" id="SM00448">
    <property type="entry name" value="REC"/>
    <property type="match status" value="2"/>
</dbReference>
<dbReference type="GO" id="GO:0000155">
    <property type="term" value="F:phosphorelay sensor kinase activity"/>
    <property type="evidence" value="ECO:0007669"/>
    <property type="project" value="InterPro"/>
</dbReference>
<dbReference type="Pfam" id="PF00072">
    <property type="entry name" value="Response_reg"/>
    <property type="match status" value="2"/>
</dbReference>
<dbReference type="SUPFAM" id="SSF55874">
    <property type="entry name" value="ATPase domain of HSP90 chaperone/DNA topoisomerase II/histidine kinase"/>
    <property type="match status" value="1"/>
</dbReference>
<dbReference type="Proteomes" id="UP000500857">
    <property type="component" value="Chromosome"/>
</dbReference>
<evidence type="ECO:0000256" key="6">
    <source>
        <dbReference type="ARBA" id="ARBA00023012"/>
    </source>
</evidence>
<dbReference type="InterPro" id="IPR036097">
    <property type="entry name" value="HisK_dim/P_sf"/>
</dbReference>
<reference evidence="12 13" key="1">
    <citation type="submission" date="2020-04" db="EMBL/GenBank/DDBJ databases">
        <authorList>
            <person name="Basu S."/>
            <person name="Maruthanayagam V."/>
            <person name="Chakraborty S."/>
            <person name="Pramanik A."/>
            <person name="Mukherjee J."/>
            <person name="Brink B."/>
        </authorList>
    </citation>
    <scope>NUCLEOTIDE SEQUENCE [LARGE SCALE GENOMIC DNA]</scope>
    <source>
        <strain evidence="12 13">AP17</strain>
    </source>
</reference>
<dbReference type="FunFam" id="3.30.565.10:FF:000010">
    <property type="entry name" value="Sensor histidine kinase RcsC"/>
    <property type="match status" value="1"/>
</dbReference>
<dbReference type="InterPro" id="IPR003661">
    <property type="entry name" value="HisK_dim/P_dom"/>
</dbReference>
<dbReference type="CDD" id="cd19920">
    <property type="entry name" value="REC_PA4781-like"/>
    <property type="match status" value="1"/>
</dbReference>
<keyword evidence="5" id="KW-0808">Transferase</keyword>
<dbReference type="SUPFAM" id="SSF52172">
    <property type="entry name" value="CheY-like"/>
    <property type="match status" value="2"/>
</dbReference>
<dbReference type="InterPro" id="IPR011006">
    <property type="entry name" value="CheY-like_superfamily"/>
</dbReference>
<dbReference type="PRINTS" id="PR00344">
    <property type="entry name" value="BCTRLSENSOR"/>
</dbReference>
<comment type="similarity">
    <text evidence="2">In the N-terminal section; belongs to the phytochrome family.</text>
</comment>
<evidence type="ECO:0000256" key="5">
    <source>
        <dbReference type="ARBA" id="ARBA00022777"/>
    </source>
</evidence>
<evidence type="ECO:0000256" key="9">
    <source>
        <dbReference type="SAM" id="Coils"/>
    </source>
</evidence>
<organism evidence="12 13">
    <name type="scientific">Oxynema aestuarii AP17</name>
    <dbReference type="NCBI Taxonomy" id="2064643"/>
    <lineage>
        <taxon>Bacteria</taxon>
        <taxon>Bacillati</taxon>
        <taxon>Cyanobacteriota</taxon>
        <taxon>Cyanophyceae</taxon>
        <taxon>Oscillatoriophycideae</taxon>
        <taxon>Oscillatoriales</taxon>
        <taxon>Oscillatoriaceae</taxon>
        <taxon>Oxynema</taxon>
        <taxon>Oxynema aestuarii</taxon>
    </lineage>
</organism>
<feature type="modified residue" description="4-aspartylphosphate" evidence="8">
    <location>
        <position position="62"/>
    </location>
</feature>
<sequence length="653" mass="73196">MTSRLPTPPARSKILVVDDLPDNLRLLSELLVNRGYEVRMAPEGEIALANVIRFVPDLILLDIKMPGLSGYEVCARLKKNPKTRDIPIIFLSALNEVEDKVKAFKVGGEDYITKPFQAEEVIARIEHQLEIRSLQQQIVAQQKELETHNHRLLGEIEERKKAEEKAKSALQAKSLFLANMSHELRTPLNAILGFSKLLDRACTLGSEQKEYTQIVIQNGEYLLSLINEILDLSKIEAGRATLNLSDFDLYCFLSDLKNLLSIQASRKGLPLVFDCGFDLPQYVKTDKVKLRQILINLLGNGIKFTKTGRVILRVRSVSSPDRATCDRDRCFLHFEIEDTGPGIAKEELEKLFQIFEQTASGRQAQEGTGLGLAISRSFVELMGGEIDVSSVVGQGSIFRFQIPVTPSIAPTRKLDGAARSPASEEAAIVGLADGEPLYRILIVDDTRVNRLLALKLLGELGFEVREADNGSSAIAAWSRWHPHLILMDMRMPQMDGYQASREIRERERTLEGGDRTKIIALSASVLEDRRADILACGCDDFVHKPFEERELLLKIAEHLGLRYAYADDLPSHSDSDKSVFPELKTSDFDAMPLPWLRELHQAALALDDTRVKELFDALPGDRPDLAASLNHLVDNFRLDRIAELARSCMKQKI</sequence>
<dbReference type="InterPro" id="IPR005467">
    <property type="entry name" value="His_kinase_dom"/>
</dbReference>
<dbReference type="PANTHER" id="PTHR45339">
    <property type="entry name" value="HYBRID SIGNAL TRANSDUCTION HISTIDINE KINASE J"/>
    <property type="match status" value="1"/>
</dbReference>
<keyword evidence="13" id="KW-1185">Reference proteome</keyword>
<dbReference type="InterPro" id="IPR003594">
    <property type="entry name" value="HATPase_dom"/>
</dbReference>
<dbReference type="CDD" id="cd17546">
    <property type="entry name" value="REC_hyHK_CKI1_RcsC-like"/>
    <property type="match status" value="1"/>
</dbReference>
<evidence type="ECO:0000256" key="3">
    <source>
        <dbReference type="ARBA" id="ARBA00012438"/>
    </source>
</evidence>
<dbReference type="SMART" id="SM00387">
    <property type="entry name" value="HATPase_c"/>
    <property type="match status" value="1"/>
</dbReference>
<dbReference type="EC" id="2.7.13.3" evidence="3"/>
<evidence type="ECO:0000313" key="13">
    <source>
        <dbReference type="Proteomes" id="UP000500857"/>
    </source>
</evidence>
<evidence type="ECO:0000256" key="1">
    <source>
        <dbReference type="ARBA" id="ARBA00000085"/>
    </source>
</evidence>
<evidence type="ECO:0000259" key="10">
    <source>
        <dbReference type="PROSITE" id="PS50109"/>
    </source>
</evidence>